<comment type="similarity">
    <text evidence="2">Belongs to the methyltransferase superfamily. L-isoaspartyl/D-aspartyl protein methyltransferase family.</text>
</comment>
<gene>
    <name evidence="13" type="ORF">GCM10025883_33180</name>
</gene>
<evidence type="ECO:0000256" key="12">
    <source>
        <dbReference type="SAM" id="MobiDB-lite"/>
    </source>
</evidence>
<evidence type="ECO:0000256" key="8">
    <source>
        <dbReference type="ARBA" id="ARBA00022691"/>
    </source>
</evidence>
<evidence type="ECO:0000313" key="13">
    <source>
        <dbReference type="EMBL" id="GMA41273.1"/>
    </source>
</evidence>
<name>A0ABQ6ITK1_9MICO</name>
<keyword evidence="6" id="KW-0489">Methyltransferase</keyword>
<keyword evidence="14" id="KW-1185">Reference proteome</keyword>
<evidence type="ECO:0000256" key="7">
    <source>
        <dbReference type="ARBA" id="ARBA00022679"/>
    </source>
</evidence>
<proteinExistence type="inferred from homology"/>
<dbReference type="RefSeq" id="WP_284304834.1">
    <property type="nucleotide sequence ID" value="NZ_BSUO01000001.1"/>
</dbReference>
<dbReference type="Pfam" id="PF01135">
    <property type="entry name" value="PCMT"/>
    <property type="match status" value="1"/>
</dbReference>
<dbReference type="CDD" id="cd02440">
    <property type="entry name" value="AdoMet_MTases"/>
    <property type="match status" value="1"/>
</dbReference>
<dbReference type="EC" id="2.1.1.77" evidence="3"/>
<dbReference type="SUPFAM" id="SSF53335">
    <property type="entry name" value="S-adenosyl-L-methionine-dependent methyltransferases"/>
    <property type="match status" value="1"/>
</dbReference>
<dbReference type="Gene3D" id="3.40.50.150">
    <property type="entry name" value="Vaccinia Virus protein VP39"/>
    <property type="match status" value="1"/>
</dbReference>
<keyword evidence="5" id="KW-0963">Cytoplasm</keyword>
<dbReference type="InterPro" id="IPR000682">
    <property type="entry name" value="PCMT"/>
</dbReference>
<accession>A0ABQ6ITK1</accession>
<evidence type="ECO:0000256" key="2">
    <source>
        <dbReference type="ARBA" id="ARBA00005369"/>
    </source>
</evidence>
<comment type="subcellular location">
    <subcellularLocation>
        <location evidence="1">Cytoplasm</location>
    </subcellularLocation>
</comment>
<dbReference type="Proteomes" id="UP001157126">
    <property type="component" value="Unassembled WGS sequence"/>
</dbReference>
<keyword evidence="7" id="KW-0808">Transferase</keyword>
<feature type="compositionally biased region" description="Basic and acidic residues" evidence="12">
    <location>
        <begin position="23"/>
        <end position="32"/>
    </location>
</feature>
<evidence type="ECO:0000256" key="6">
    <source>
        <dbReference type="ARBA" id="ARBA00022603"/>
    </source>
</evidence>
<sequence length="200" mass="21192">MSSASSTPDSSRRVADAMKAVRREGFLTEEQRGNAGRDAPLPLWDGQTNSQPTTVSNMLELLAVPTGAKVLDVGAGSGWTTALLAHLVGSTGSVLGLEIVPDLARWGAANVEASQQSWARLEVADADEVGRAAEAPYDRILVSAMATTLPLYLVDQLAPGGVMVVPVDGRMIRVERPADGGPPTRTEHGFYRFVPLVTRD</sequence>
<feature type="region of interest" description="Disordered" evidence="12">
    <location>
        <begin position="23"/>
        <end position="45"/>
    </location>
</feature>
<dbReference type="PANTHER" id="PTHR11579">
    <property type="entry name" value="PROTEIN-L-ISOASPARTATE O-METHYLTRANSFERASE"/>
    <property type="match status" value="1"/>
</dbReference>
<evidence type="ECO:0000256" key="9">
    <source>
        <dbReference type="ARBA" id="ARBA00030757"/>
    </source>
</evidence>
<dbReference type="InterPro" id="IPR029063">
    <property type="entry name" value="SAM-dependent_MTases_sf"/>
</dbReference>
<dbReference type="PANTHER" id="PTHR11579:SF0">
    <property type="entry name" value="PROTEIN-L-ISOASPARTATE(D-ASPARTATE) O-METHYLTRANSFERASE"/>
    <property type="match status" value="1"/>
</dbReference>
<evidence type="ECO:0000256" key="3">
    <source>
        <dbReference type="ARBA" id="ARBA00011890"/>
    </source>
</evidence>
<evidence type="ECO:0000256" key="1">
    <source>
        <dbReference type="ARBA" id="ARBA00004496"/>
    </source>
</evidence>
<evidence type="ECO:0000256" key="5">
    <source>
        <dbReference type="ARBA" id="ARBA00022490"/>
    </source>
</evidence>
<keyword evidence="8" id="KW-0949">S-adenosyl-L-methionine</keyword>
<evidence type="ECO:0000256" key="10">
    <source>
        <dbReference type="ARBA" id="ARBA00031323"/>
    </source>
</evidence>
<comment type="caution">
    <text evidence="13">The sequence shown here is derived from an EMBL/GenBank/DDBJ whole genome shotgun (WGS) entry which is preliminary data.</text>
</comment>
<protein>
    <recommendedName>
        <fullName evidence="4">Protein-L-isoaspartate O-methyltransferase</fullName>
        <ecNumber evidence="3">2.1.1.77</ecNumber>
    </recommendedName>
    <alternativeName>
        <fullName evidence="11">L-isoaspartyl protein carboxyl methyltransferase</fullName>
    </alternativeName>
    <alternativeName>
        <fullName evidence="9">Protein L-isoaspartyl methyltransferase</fullName>
    </alternativeName>
    <alternativeName>
        <fullName evidence="10">Protein-beta-aspartate methyltransferase</fullName>
    </alternativeName>
</protein>
<evidence type="ECO:0000313" key="14">
    <source>
        <dbReference type="Proteomes" id="UP001157126"/>
    </source>
</evidence>
<organism evidence="13 14">
    <name type="scientific">Mobilicoccus caccae</name>
    <dbReference type="NCBI Taxonomy" id="1859295"/>
    <lineage>
        <taxon>Bacteria</taxon>
        <taxon>Bacillati</taxon>
        <taxon>Actinomycetota</taxon>
        <taxon>Actinomycetes</taxon>
        <taxon>Micrococcales</taxon>
        <taxon>Dermatophilaceae</taxon>
        <taxon>Mobilicoccus</taxon>
    </lineage>
</organism>
<evidence type="ECO:0000256" key="4">
    <source>
        <dbReference type="ARBA" id="ARBA00013346"/>
    </source>
</evidence>
<evidence type="ECO:0000256" key="11">
    <source>
        <dbReference type="ARBA" id="ARBA00031350"/>
    </source>
</evidence>
<reference evidence="14" key="1">
    <citation type="journal article" date="2019" name="Int. J. Syst. Evol. Microbiol.">
        <title>The Global Catalogue of Microorganisms (GCM) 10K type strain sequencing project: providing services to taxonomists for standard genome sequencing and annotation.</title>
        <authorList>
            <consortium name="The Broad Institute Genomics Platform"/>
            <consortium name="The Broad Institute Genome Sequencing Center for Infectious Disease"/>
            <person name="Wu L."/>
            <person name="Ma J."/>
        </authorList>
    </citation>
    <scope>NUCLEOTIDE SEQUENCE [LARGE SCALE GENOMIC DNA]</scope>
    <source>
        <strain evidence="14">NBRC 113072</strain>
    </source>
</reference>
<dbReference type="EMBL" id="BSUO01000001">
    <property type="protein sequence ID" value="GMA41273.1"/>
    <property type="molecule type" value="Genomic_DNA"/>
</dbReference>